<comment type="caution">
    <text evidence="2">The sequence shown here is derived from an EMBL/GenBank/DDBJ whole genome shotgun (WGS) entry which is preliminary data.</text>
</comment>
<proteinExistence type="predicted"/>
<dbReference type="SUPFAM" id="SSF51182">
    <property type="entry name" value="RmlC-like cupins"/>
    <property type="match status" value="1"/>
</dbReference>
<gene>
    <name evidence="2" type="ORF">PQR57_33185</name>
</gene>
<evidence type="ECO:0000313" key="2">
    <source>
        <dbReference type="EMBL" id="MFM0005840.1"/>
    </source>
</evidence>
<dbReference type="Pfam" id="PF07883">
    <property type="entry name" value="Cupin_2"/>
    <property type="match status" value="1"/>
</dbReference>
<dbReference type="Gene3D" id="2.60.120.10">
    <property type="entry name" value="Jelly Rolls"/>
    <property type="match status" value="1"/>
</dbReference>
<reference evidence="2 3" key="1">
    <citation type="journal article" date="2024" name="Chem. Sci.">
        <title>Discovery of megapolipeptins by genome mining of a Burkholderiales bacteria collection.</title>
        <authorList>
            <person name="Paulo B.S."/>
            <person name="Recchia M.J.J."/>
            <person name="Lee S."/>
            <person name="Fergusson C.H."/>
            <person name="Romanowski S.B."/>
            <person name="Hernandez A."/>
            <person name="Krull N."/>
            <person name="Liu D.Y."/>
            <person name="Cavanagh H."/>
            <person name="Bos A."/>
            <person name="Gray C.A."/>
            <person name="Murphy B.T."/>
            <person name="Linington R.G."/>
            <person name="Eustaquio A.S."/>
        </authorList>
    </citation>
    <scope>NUCLEOTIDE SEQUENCE [LARGE SCALE GENOMIC DNA]</scope>
    <source>
        <strain evidence="2 3">RL17-350-BIC-A</strain>
    </source>
</reference>
<evidence type="ECO:0000313" key="3">
    <source>
        <dbReference type="Proteomes" id="UP001629230"/>
    </source>
</evidence>
<dbReference type="InterPro" id="IPR011051">
    <property type="entry name" value="RmlC_Cupin_sf"/>
</dbReference>
<feature type="domain" description="Cupin type-2" evidence="1">
    <location>
        <begin position="50"/>
        <end position="114"/>
    </location>
</feature>
<dbReference type="RefSeq" id="WP_408180502.1">
    <property type="nucleotide sequence ID" value="NZ_JAQQEZ010000033.1"/>
</dbReference>
<dbReference type="Proteomes" id="UP001629230">
    <property type="component" value="Unassembled WGS sequence"/>
</dbReference>
<dbReference type="PANTHER" id="PTHR36440:SF1">
    <property type="entry name" value="PUTATIVE (AFU_ORTHOLOGUE AFUA_8G07350)-RELATED"/>
    <property type="match status" value="1"/>
</dbReference>
<dbReference type="PANTHER" id="PTHR36440">
    <property type="entry name" value="PUTATIVE (AFU_ORTHOLOGUE AFUA_8G07350)-RELATED"/>
    <property type="match status" value="1"/>
</dbReference>
<sequence length="170" mass="18759">MNEFSDFAPLLVDPPTVSGFATTSWGEHARVRLRGAQTDGRLSMLVYECPAGFGPVRHLHREDDEILLMERGTIAVWTPRECRTAGPGDVVMLPKGVPHAWRSYGDERVRFQVIVTPGEFEPFFERIVERNLTLADQAELVTVASEAGMDIIGPALNDEEVAAIRAGGRV</sequence>
<evidence type="ECO:0000259" key="1">
    <source>
        <dbReference type="Pfam" id="PF07883"/>
    </source>
</evidence>
<keyword evidence="3" id="KW-1185">Reference proteome</keyword>
<name>A0ABW9B0M0_9BURK</name>
<accession>A0ABW9B0M0</accession>
<dbReference type="InterPro" id="IPR013096">
    <property type="entry name" value="Cupin_2"/>
</dbReference>
<dbReference type="InterPro" id="IPR014710">
    <property type="entry name" value="RmlC-like_jellyroll"/>
</dbReference>
<dbReference type="InterPro" id="IPR053146">
    <property type="entry name" value="QDO-like"/>
</dbReference>
<organism evidence="2 3">
    <name type="scientific">Paraburkholderia dipogonis</name>
    <dbReference type="NCBI Taxonomy" id="1211383"/>
    <lineage>
        <taxon>Bacteria</taxon>
        <taxon>Pseudomonadati</taxon>
        <taxon>Pseudomonadota</taxon>
        <taxon>Betaproteobacteria</taxon>
        <taxon>Burkholderiales</taxon>
        <taxon>Burkholderiaceae</taxon>
        <taxon>Paraburkholderia</taxon>
    </lineage>
</organism>
<protein>
    <submittedName>
        <fullName evidence="2">Cupin domain-containing protein</fullName>
    </submittedName>
</protein>
<dbReference type="EMBL" id="JAQQEZ010000033">
    <property type="protein sequence ID" value="MFM0005840.1"/>
    <property type="molecule type" value="Genomic_DNA"/>
</dbReference>